<keyword evidence="3" id="KW-0695">RNA-directed DNA polymerase</keyword>
<keyword evidence="3" id="KW-0548">Nucleotidyltransferase</keyword>
<keyword evidence="3" id="KW-0808">Transferase</keyword>
<dbReference type="InterPro" id="IPR043128">
    <property type="entry name" value="Rev_trsase/Diguanyl_cyclase"/>
</dbReference>
<feature type="domain" description="Reverse transcriptase" evidence="2">
    <location>
        <begin position="1"/>
        <end position="173"/>
    </location>
</feature>
<protein>
    <submittedName>
        <fullName evidence="3">Reverse transcriptase (RNA-dependent DNA polymerase)</fullName>
    </submittedName>
</protein>
<name>A0A1I2I1B7_9BACT</name>
<evidence type="ECO:0000256" key="1">
    <source>
        <dbReference type="ARBA" id="ARBA00034120"/>
    </source>
</evidence>
<accession>A0A1I2I1B7</accession>
<evidence type="ECO:0000313" key="4">
    <source>
        <dbReference type="Proteomes" id="UP000199400"/>
    </source>
</evidence>
<dbReference type="Gene3D" id="3.30.70.270">
    <property type="match status" value="1"/>
</dbReference>
<evidence type="ECO:0000313" key="3">
    <source>
        <dbReference type="EMBL" id="SFF36165.1"/>
    </source>
</evidence>
<dbReference type="InterPro" id="IPR051083">
    <property type="entry name" value="GrpII_Intron_Splice-Mob/Def"/>
</dbReference>
<dbReference type="InterPro" id="IPR043502">
    <property type="entry name" value="DNA/RNA_pol_sf"/>
</dbReference>
<organism evidence="3 4">
    <name type="scientific">Nannocystis exedens</name>
    <dbReference type="NCBI Taxonomy" id="54"/>
    <lineage>
        <taxon>Bacteria</taxon>
        <taxon>Pseudomonadati</taxon>
        <taxon>Myxococcota</taxon>
        <taxon>Polyangia</taxon>
        <taxon>Nannocystales</taxon>
        <taxon>Nannocystaceae</taxon>
        <taxon>Nannocystis</taxon>
    </lineage>
</organism>
<dbReference type="SUPFAM" id="SSF56672">
    <property type="entry name" value="DNA/RNA polymerases"/>
    <property type="match status" value="1"/>
</dbReference>
<evidence type="ECO:0000259" key="2">
    <source>
        <dbReference type="PROSITE" id="PS50878"/>
    </source>
</evidence>
<dbReference type="AlphaFoldDB" id="A0A1I2I1B7"/>
<dbReference type="Proteomes" id="UP000199400">
    <property type="component" value="Unassembled WGS sequence"/>
</dbReference>
<dbReference type="PANTHER" id="PTHR34047">
    <property type="entry name" value="NUCLEAR INTRON MATURASE 1, MITOCHONDRIAL-RELATED"/>
    <property type="match status" value="1"/>
</dbReference>
<sequence length="178" mass="20545">MATAITRKKVNWVLEVDIRGFFDAIDHTWMVKFIEHRIADKRIVRLIQKWLAAGVLEEGKWSSTAGGTPQGATISPLLANVYLHYVLDLWVQQWRGRVAWGEVIVVRYADDFVLGFQHEADAVRFRTDLERRLGRFGLEVHPDKTRLFRFGKHAAVNHQERGEGKPDTFDFRRCPAGC</sequence>
<dbReference type="Pfam" id="PF00078">
    <property type="entry name" value="RVT_1"/>
    <property type="match status" value="1"/>
</dbReference>
<comment type="similarity">
    <text evidence="1">Belongs to the bacterial reverse transcriptase family.</text>
</comment>
<reference evidence="4" key="1">
    <citation type="submission" date="2016-10" db="EMBL/GenBank/DDBJ databases">
        <authorList>
            <person name="Varghese N."/>
            <person name="Submissions S."/>
        </authorList>
    </citation>
    <scope>NUCLEOTIDE SEQUENCE [LARGE SCALE GENOMIC DNA]</scope>
    <source>
        <strain evidence="4">ATCC 25963</strain>
    </source>
</reference>
<dbReference type="EMBL" id="FOMX01000053">
    <property type="protein sequence ID" value="SFF36165.1"/>
    <property type="molecule type" value="Genomic_DNA"/>
</dbReference>
<dbReference type="PANTHER" id="PTHR34047:SF8">
    <property type="entry name" value="PROTEIN YKFC"/>
    <property type="match status" value="1"/>
</dbReference>
<gene>
    <name evidence="3" type="ORF">SAMN02745121_08384</name>
</gene>
<dbReference type="GO" id="GO:0003964">
    <property type="term" value="F:RNA-directed DNA polymerase activity"/>
    <property type="evidence" value="ECO:0007669"/>
    <property type="project" value="UniProtKB-KW"/>
</dbReference>
<dbReference type="RefSeq" id="WP_420814111.1">
    <property type="nucleotide sequence ID" value="NZ_FOMX01000053.1"/>
</dbReference>
<dbReference type="InterPro" id="IPR000477">
    <property type="entry name" value="RT_dom"/>
</dbReference>
<keyword evidence="4" id="KW-1185">Reference proteome</keyword>
<dbReference type="CDD" id="cd01651">
    <property type="entry name" value="RT_G2_intron"/>
    <property type="match status" value="1"/>
</dbReference>
<dbReference type="PROSITE" id="PS50878">
    <property type="entry name" value="RT_POL"/>
    <property type="match status" value="1"/>
</dbReference>
<proteinExistence type="inferred from homology"/>